<dbReference type="Pfam" id="PF25000">
    <property type="entry name" value="DUF7779"/>
    <property type="match status" value="1"/>
</dbReference>
<dbReference type="SUPFAM" id="SSF52540">
    <property type="entry name" value="P-loop containing nucleoside triphosphate hydrolases"/>
    <property type="match status" value="1"/>
</dbReference>
<feature type="domain" description="DUF7779" evidence="1">
    <location>
        <begin position="211"/>
        <end position="285"/>
    </location>
</feature>
<dbReference type="InterPro" id="IPR019734">
    <property type="entry name" value="TPR_rpt"/>
</dbReference>
<protein>
    <recommendedName>
        <fullName evidence="1">DUF7779 domain-containing protein</fullName>
    </recommendedName>
</protein>
<dbReference type="SMART" id="SM00028">
    <property type="entry name" value="TPR"/>
    <property type="match status" value="4"/>
</dbReference>
<dbReference type="Gene3D" id="1.25.40.10">
    <property type="entry name" value="Tetratricopeptide repeat domain"/>
    <property type="match status" value="2"/>
</dbReference>
<dbReference type="InterPro" id="IPR011990">
    <property type="entry name" value="TPR-like_helical_dom_sf"/>
</dbReference>
<sequence>MSGYRRIAEAMKMEGHDNPKADVLRLVRNWLCDELNGQWVMVIDNADDSNVLFPPCNHTRIGEVKDPSEAEEPLSDFIPQSPNGSVLVTSRSRDVAYKLTGSNACIIEITPMDRNDAMILFRNILGSRADQDDATRLLEALDYMPLAITQAAAYIEQRAPRMTIPRYLSDIRTGGHDRGRLLMEDVGDYRRNARASNSILKTWQILYEYIRKHKPAAARLLSLISFFDNQGTPESLLRGRYQAAGVESNFEEDIHILVSYSLVRTSEKDDELEMHRLVQFSTRKWLELYDEVAGYEEIFLTALDEALPNGAYTNWKACEKLLPHAEIAVEYESSRNELFRQWGSILRKAAYYTSKKGQYSRAEEMNRHALNVNKRILKSEHLDTVKGANYLASVLRIQGKHEEAEEIYRYCLNVTEKKLGPEHPETVVTVGNLGLVLSRQGKYEDAKALNRRALERFEQLLGLEHLYTLDSVGDLALALADQAKYEDAETVYQRSLAGYEKVLGPEHRSTLTHCNFLRSVLVAQGKYKNAEAMYQRSLEGFETVLRPKHPHTLISCGCLALVLTKQGMYEEGEAMARRSVETSNKVLGLEHPRTLLSVNVLEEVLRMRRT</sequence>
<comment type="caution">
    <text evidence="2">The sequence shown here is derived from an EMBL/GenBank/DDBJ whole genome shotgun (WGS) entry which is preliminary data.</text>
</comment>
<dbReference type="Pfam" id="PF13424">
    <property type="entry name" value="TPR_12"/>
    <property type="match status" value="2"/>
</dbReference>
<name>A0ABR3QSJ3_9PLEO</name>
<dbReference type="InterPro" id="IPR027417">
    <property type="entry name" value="P-loop_NTPase"/>
</dbReference>
<keyword evidence="3" id="KW-1185">Reference proteome</keyword>
<dbReference type="EMBL" id="JAKJXO020000016">
    <property type="protein sequence ID" value="KAL1595120.1"/>
    <property type="molecule type" value="Genomic_DNA"/>
</dbReference>
<evidence type="ECO:0000313" key="3">
    <source>
        <dbReference type="Proteomes" id="UP001521785"/>
    </source>
</evidence>
<accession>A0ABR3QSJ3</accession>
<evidence type="ECO:0000259" key="1">
    <source>
        <dbReference type="Pfam" id="PF25000"/>
    </source>
</evidence>
<proteinExistence type="predicted"/>
<dbReference type="InterPro" id="IPR053137">
    <property type="entry name" value="NLR-like"/>
</dbReference>
<dbReference type="PANTHER" id="PTHR46082:SF6">
    <property type="entry name" value="AAA+ ATPASE DOMAIN-CONTAINING PROTEIN-RELATED"/>
    <property type="match status" value="1"/>
</dbReference>
<evidence type="ECO:0000313" key="2">
    <source>
        <dbReference type="EMBL" id="KAL1595120.1"/>
    </source>
</evidence>
<organism evidence="2 3">
    <name type="scientific">Paraconiothyrium brasiliense</name>
    <dbReference type="NCBI Taxonomy" id="300254"/>
    <lineage>
        <taxon>Eukaryota</taxon>
        <taxon>Fungi</taxon>
        <taxon>Dikarya</taxon>
        <taxon>Ascomycota</taxon>
        <taxon>Pezizomycotina</taxon>
        <taxon>Dothideomycetes</taxon>
        <taxon>Pleosporomycetidae</taxon>
        <taxon>Pleosporales</taxon>
        <taxon>Massarineae</taxon>
        <taxon>Didymosphaeriaceae</taxon>
        <taxon>Paraconiothyrium</taxon>
    </lineage>
</organism>
<dbReference type="SUPFAM" id="SSF48452">
    <property type="entry name" value="TPR-like"/>
    <property type="match status" value="2"/>
</dbReference>
<dbReference type="PANTHER" id="PTHR46082">
    <property type="entry name" value="ATP/GTP-BINDING PROTEIN-RELATED"/>
    <property type="match status" value="1"/>
</dbReference>
<dbReference type="Pfam" id="PF13374">
    <property type="entry name" value="TPR_10"/>
    <property type="match status" value="2"/>
</dbReference>
<gene>
    <name evidence="2" type="ORF">SLS60_009807</name>
</gene>
<dbReference type="InterPro" id="IPR056681">
    <property type="entry name" value="DUF7779"/>
</dbReference>
<dbReference type="Proteomes" id="UP001521785">
    <property type="component" value="Unassembled WGS sequence"/>
</dbReference>
<reference evidence="2 3" key="1">
    <citation type="submission" date="2024-02" db="EMBL/GenBank/DDBJ databases">
        <title>De novo assembly and annotation of 12 fungi associated with fruit tree decline syndrome in Ontario, Canada.</title>
        <authorList>
            <person name="Sulman M."/>
            <person name="Ellouze W."/>
            <person name="Ilyukhin E."/>
        </authorList>
    </citation>
    <scope>NUCLEOTIDE SEQUENCE [LARGE SCALE GENOMIC DNA]</scope>
    <source>
        <strain evidence="2 3">M42-189</strain>
    </source>
</reference>
<dbReference type="Gene3D" id="3.40.50.300">
    <property type="entry name" value="P-loop containing nucleotide triphosphate hydrolases"/>
    <property type="match status" value="1"/>
</dbReference>